<dbReference type="Gene3D" id="1.10.510.10">
    <property type="entry name" value="Transferase(Phosphotransferase) domain 1"/>
    <property type="match status" value="1"/>
</dbReference>
<dbReference type="InterPro" id="IPR000719">
    <property type="entry name" value="Prot_kinase_dom"/>
</dbReference>
<accession>A0A9P9F655</accession>
<keyword evidence="2" id="KW-0808">Transferase</keyword>
<dbReference type="SMART" id="SM00220">
    <property type="entry name" value="S_TKc"/>
    <property type="match status" value="1"/>
</dbReference>
<evidence type="ECO:0000313" key="2">
    <source>
        <dbReference type="EMBL" id="KAH7153547.1"/>
    </source>
</evidence>
<proteinExistence type="predicted"/>
<organism evidence="2 3">
    <name type="scientific">Dactylonectria macrodidyma</name>
    <dbReference type="NCBI Taxonomy" id="307937"/>
    <lineage>
        <taxon>Eukaryota</taxon>
        <taxon>Fungi</taxon>
        <taxon>Dikarya</taxon>
        <taxon>Ascomycota</taxon>
        <taxon>Pezizomycotina</taxon>
        <taxon>Sordariomycetes</taxon>
        <taxon>Hypocreomycetidae</taxon>
        <taxon>Hypocreales</taxon>
        <taxon>Nectriaceae</taxon>
        <taxon>Dactylonectria</taxon>
    </lineage>
</organism>
<reference evidence="2" key="1">
    <citation type="journal article" date="2021" name="Nat. Commun.">
        <title>Genetic determinants of endophytism in the Arabidopsis root mycobiome.</title>
        <authorList>
            <person name="Mesny F."/>
            <person name="Miyauchi S."/>
            <person name="Thiergart T."/>
            <person name="Pickel B."/>
            <person name="Atanasova L."/>
            <person name="Karlsson M."/>
            <person name="Huettel B."/>
            <person name="Barry K.W."/>
            <person name="Haridas S."/>
            <person name="Chen C."/>
            <person name="Bauer D."/>
            <person name="Andreopoulos W."/>
            <person name="Pangilinan J."/>
            <person name="LaButti K."/>
            <person name="Riley R."/>
            <person name="Lipzen A."/>
            <person name="Clum A."/>
            <person name="Drula E."/>
            <person name="Henrissat B."/>
            <person name="Kohler A."/>
            <person name="Grigoriev I.V."/>
            <person name="Martin F.M."/>
            <person name="Hacquard S."/>
        </authorList>
    </citation>
    <scope>NUCLEOTIDE SEQUENCE</scope>
    <source>
        <strain evidence="2">MPI-CAGE-AT-0147</strain>
    </source>
</reference>
<dbReference type="SUPFAM" id="SSF56112">
    <property type="entry name" value="Protein kinase-like (PK-like)"/>
    <property type="match status" value="1"/>
</dbReference>
<dbReference type="EMBL" id="JAGMUV010000006">
    <property type="protein sequence ID" value="KAH7153547.1"/>
    <property type="molecule type" value="Genomic_DNA"/>
</dbReference>
<protein>
    <submittedName>
        <fullName evidence="2">Kinase-like domain-containing protein</fullName>
    </submittedName>
</protein>
<dbReference type="GO" id="GO:0005524">
    <property type="term" value="F:ATP binding"/>
    <property type="evidence" value="ECO:0007669"/>
    <property type="project" value="InterPro"/>
</dbReference>
<dbReference type="OrthoDB" id="4062651at2759"/>
<sequence length="591" mass="67703">MMSAPAATVDLSALRKHGLVELRDGGNEQLHRHVWSTEPHDGLDLNIVKLRGVAEAIRVALEEAEIPDITRVNEFIPLDSFGTIINKTTMSQLLRDLQSCQSMSPSKREQLANKICSAPPQSSRKVVAALIRVGKEEDIPNIVQEGFSDDCLPLDLFNDTQLHHRKTGKICESMRQWSRKQRRNYWKETQKFSCPVFIRPAKKVYHYVLHEPVLLPFQEEVQTSEERNSNFGALSGNGDTEESGGYGSVLRVQIHPSHHKFGDFGLPVENNAFAVKTLYDKDAKGRRAFVEEVTVLLRFAHRTEKQLLKLLATYEVRTAKGVSYHLIFPWADWSVRSLWKDMPMVNQANAAACFQLITQEVAAVASSVAFFHNDYAKELDPKDKEKFGRHGDVKAGNLLVYRTQKGGSDQYRVFVADFGLSRFHRQQSRSLVHPKATSPSYRPPEFDLPDGSLSRKSDIWSLGAFYLEHVTWFLEGWTAVETFFPDFREERDHQGVESDTFFRIVVQGNSMKAIVKPQVIEWIGKLHQHRGATQYIHDMLDLIEKHMLVADRESRIEATRLSMELQTMCDKCRRDRNYRMLGLPRRNERPA</sequence>
<name>A0A9P9F655_9HYPO</name>
<dbReference type="GO" id="GO:0004674">
    <property type="term" value="F:protein serine/threonine kinase activity"/>
    <property type="evidence" value="ECO:0007669"/>
    <property type="project" value="TreeGrafter"/>
</dbReference>
<dbReference type="Proteomes" id="UP000738349">
    <property type="component" value="Unassembled WGS sequence"/>
</dbReference>
<evidence type="ECO:0000259" key="1">
    <source>
        <dbReference type="PROSITE" id="PS50011"/>
    </source>
</evidence>
<feature type="domain" description="Protein kinase" evidence="1">
    <location>
        <begin position="235"/>
        <end position="568"/>
    </location>
</feature>
<keyword evidence="3" id="KW-1185">Reference proteome</keyword>
<evidence type="ECO:0000313" key="3">
    <source>
        <dbReference type="Proteomes" id="UP000738349"/>
    </source>
</evidence>
<keyword evidence="2" id="KW-0418">Kinase</keyword>
<dbReference type="AlphaFoldDB" id="A0A9P9F655"/>
<dbReference type="PROSITE" id="PS50011">
    <property type="entry name" value="PROTEIN_KINASE_DOM"/>
    <property type="match status" value="1"/>
</dbReference>
<dbReference type="PANTHER" id="PTHR24359:SF37">
    <property type="entry name" value="PROTEIN KINASE DOMAIN-CONTAINING PROTEIN"/>
    <property type="match status" value="1"/>
</dbReference>
<gene>
    <name evidence="2" type="ORF">EDB81DRAFT_456619</name>
</gene>
<comment type="caution">
    <text evidence="2">The sequence shown here is derived from an EMBL/GenBank/DDBJ whole genome shotgun (WGS) entry which is preliminary data.</text>
</comment>
<dbReference type="Pfam" id="PF00069">
    <property type="entry name" value="Pkinase"/>
    <property type="match status" value="1"/>
</dbReference>
<dbReference type="InterPro" id="IPR011009">
    <property type="entry name" value="Kinase-like_dom_sf"/>
</dbReference>
<dbReference type="PANTHER" id="PTHR24359">
    <property type="entry name" value="SERINE/THREONINE-PROTEIN KINASE SBK1"/>
    <property type="match status" value="1"/>
</dbReference>